<dbReference type="PANTHER" id="PTHR41878:SF1">
    <property type="entry name" value="TNPR PROTEIN"/>
    <property type="match status" value="1"/>
</dbReference>
<reference evidence="2 3" key="1">
    <citation type="submission" date="2018-04" db="EMBL/GenBank/DDBJ databases">
        <title>Genomic Encyclopedia of Archaeal and Bacterial Type Strains, Phase II (KMG-II): from individual species to whole genera.</title>
        <authorList>
            <person name="Goeker M."/>
        </authorList>
    </citation>
    <scope>NUCLEOTIDE SEQUENCE [LARGE SCALE GENOMIC DNA]</scope>
    <source>
        <strain evidence="2 3">DSM 5822</strain>
    </source>
</reference>
<evidence type="ECO:0000259" key="1">
    <source>
        <dbReference type="Pfam" id="PF07929"/>
    </source>
</evidence>
<dbReference type="OrthoDB" id="9801392at2"/>
<gene>
    <name evidence="2" type="ORF">C8N29_1227</name>
</gene>
<dbReference type="AlphaFoldDB" id="A0A2T5ITF6"/>
<dbReference type="PANTHER" id="PTHR41878">
    <property type="entry name" value="LEXA REPRESSOR-RELATED"/>
    <property type="match status" value="1"/>
</dbReference>
<keyword evidence="3" id="KW-1185">Reference proteome</keyword>
<dbReference type="SUPFAM" id="SSF159941">
    <property type="entry name" value="MM3350-like"/>
    <property type="match status" value="1"/>
</dbReference>
<dbReference type="RefSeq" id="WP_107866882.1">
    <property type="nucleotide sequence ID" value="NZ_QAON01000022.1"/>
</dbReference>
<proteinExistence type="predicted"/>
<protein>
    <submittedName>
        <fullName evidence="2">PRiA4b ORF-3-like protein</fullName>
    </submittedName>
</protein>
<feature type="domain" description="Plasmid pRiA4b Orf3-like" evidence="1">
    <location>
        <begin position="18"/>
        <end position="157"/>
    </location>
</feature>
<evidence type="ECO:0000313" key="3">
    <source>
        <dbReference type="Proteomes" id="UP000244223"/>
    </source>
</evidence>
<dbReference type="InterPro" id="IPR024047">
    <property type="entry name" value="MM3350-like_sf"/>
</dbReference>
<sequence>MNKRKPKKILPQSSGLPIYQLYIWIHDIHPIIWRRILVCADSTIEDLHYTLQIAFGWEDLHLNAFHIHGQQYGVYHDGGISFMTDPKLVKLSDFNFYHNERFRYQYDFGAGWVHEIRIEAFLEKSDKYSYPYCQSGQRKAPPEDCGGALAFMEQRDAAPRHLYDLFDEITEAIENNDLDAIRDYLEEINTLREWLTLDNFNRSQANRRLQQYTQHDDAWRWLE</sequence>
<dbReference type="Pfam" id="PF07929">
    <property type="entry name" value="PRiA4_ORF3"/>
    <property type="match status" value="1"/>
</dbReference>
<dbReference type="Proteomes" id="UP000244223">
    <property type="component" value="Unassembled WGS sequence"/>
</dbReference>
<dbReference type="InterPro" id="IPR012912">
    <property type="entry name" value="Plasmid_pRiA4b_Orf3-like"/>
</dbReference>
<dbReference type="EMBL" id="QAON01000022">
    <property type="protein sequence ID" value="PTQ87141.1"/>
    <property type="molecule type" value="Genomic_DNA"/>
</dbReference>
<name>A0A2T5ITF6_9GAMM</name>
<dbReference type="Gene3D" id="3.10.290.30">
    <property type="entry name" value="MM3350-like"/>
    <property type="match status" value="1"/>
</dbReference>
<evidence type="ECO:0000313" key="2">
    <source>
        <dbReference type="EMBL" id="PTQ87141.1"/>
    </source>
</evidence>
<comment type="caution">
    <text evidence="2">The sequence shown here is derived from an EMBL/GenBank/DDBJ whole genome shotgun (WGS) entry which is preliminary data.</text>
</comment>
<accession>A0A2T5ITF6</accession>
<organism evidence="2 3">
    <name type="scientific">Agitococcus lubricus</name>
    <dbReference type="NCBI Taxonomy" id="1077255"/>
    <lineage>
        <taxon>Bacteria</taxon>
        <taxon>Pseudomonadati</taxon>
        <taxon>Pseudomonadota</taxon>
        <taxon>Gammaproteobacteria</taxon>
        <taxon>Moraxellales</taxon>
        <taxon>Moraxellaceae</taxon>
        <taxon>Agitococcus</taxon>
    </lineage>
</organism>